<comment type="caution">
    <text evidence="2">The sequence shown here is derived from an EMBL/GenBank/DDBJ whole genome shotgun (WGS) entry which is preliminary data.</text>
</comment>
<evidence type="ECO:0000313" key="2">
    <source>
        <dbReference type="EMBL" id="KAF4046099.1"/>
    </source>
</evidence>
<dbReference type="Proteomes" id="UP000704712">
    <property type="component" value="Unassembled WGS sequence"/>
</dbReference>
<feature type="compositionally biased region" description="Pro residues" evidence="1">
    <location>
        <begin position="21"/>
        <end position="32"/>
    </location>
</feature>
<dbReference type="EMBL" id="WSZM01000030">
    <property type="protein sequence ID" value="KAF4046099.1"/>
    <property type="molecule type" value="Genomic_DNA"/>
</dbReference>
<feature type="compositionally biased region" description="Basic and acidic residues" evidence="1">
    <location>
        <begin position="215"/>
        <end position="235"/>
    </location>
</feature>
<proteinExistence type="predicted"/>
<dbReference type="Proteomes" id="UP000602510">
    <property type="component" value="Unassembled WGS sequence"/>
</dbReference>
<feature type="region of interest" description="Disordered" evidence="1">
    <location>
        <begin position="138"/>
        <end position="235"/>
    </location>
</feature>
<reference evidence="2" key="1">
    <citation type="submission" date="2020-04" db="EMBL/GenBank/DDBJ databases">
        <title>Hybrid Assembly of Korean Phytophthora infestans isolates.</title>
        <authorList>
            <person name="Prokchorchik M."/>
            <person name="Lee Y."/>
            <person name="Seo J."/>
            <person name="Cho J.-H."/>
            <person name="Park Y.-E."/>
            <person name="Jang D.-C."/>
            <person name="Im J.-S."/>
            <person name="Choi J.-G."/>
            <person name="Park H.-J."/>
            <person name="Lee G.-B."/>
            <person name="Lee Y.-G."/>
            <person name="Hong S.-Y."/>
            <person name="Cho K."/>
            <person name="Sohn K.H."/>
        </authorList>
    </citation>
    <scope>NUCLEOTIDE SEQUENCE</scope>
    <source>
        <strain evidence="2">KR_1_A1</strain>
        <strain evidence="3">KR_2_A2</strain>
    </source>
</reference>
<sequence>MEQLEEVYDDELIDAFDAPEPDVPTPTKPPASSPQFNSENLGQPMRPKAQLYNADTPLYPTFNDTAEAAVAHVVQPFKTPQQHDKAVIEEKQQQRGIPPLVQVYREEESMSEKEILRKQQQIERDMRVYQERFDHVAKALAGETPHQIEERKKREVERQERQEKRYEAMETRLQHQIERFEEREERRARVQARHHRASRSPSPSRNNESQDDVAENDKQEERRQHSHDLEGYQES</sequence>
<evidence type="ECO:0000256" key="1">
    <source>
        <dbReference type="SAM" id="MobiDB-lite"/>
    </source>
</evidence>
<protein>
    <submittedName>
        <fullName evidence="2">Uncharacterized protein</fullName>
    </submittedName>
</protein>
<feature type="compositionally biased region" description="Acidic residues" evidence="1">
    <location>
        <begin position="1"/>
        <end position="20"/>
    </location>
</feature>
<accession>A0A833W801</accession>
<feature type="compositionally biased region" description="Basic residues" evidence="1">
    <location>
        <begin position="189"/>
        <end position="198"/>
    </location>
</feature>
<evidence type="ECO:0000313" key="4">
    <source>
        <dbReference type="Proteomes" id="UP000602510"/>
    </source>
</evidence>
<dbReference type="AlphaFoldDB" id="A0A833W801"/>
<dbReference type="EMBL" id="JAACNO010000617">
    <property type="protein sequence ID" value="KAF4146415.1"/>
    <property type="molecule type" value="Genomic_DNA"/>
</dbReference>
<name>A0A833W801_PHYIN</name>
<evidence type="ECO:0000313" key="3">
    <source>
        <dbReference type="EMBL" id="KAF4146415.1"/>
    </source>
</evidence>
<keyword evidence="4" id="KW-1185">Reference proteome</keyword>
<feature type="region of interest" description="Disordered" evidence="1">
    <location>
        <begin position="1"/>
        <end position="48"/>
    </location>
</feature>
<organism evidence="2 4">
    <name type="scientific">Phytophthora infestans</name>
    <name type="common">Potato late blight agent</name>
    <name type="synonym">Botrytis infestans</name>
    <dbReference type="NCBI Taxonomy" id="4787"/>
    <lineage>
        <taxon>Eukaryota</taxon>
        <taxon>Sar</taxon>
        <taxon>Stramenopiles</taxon>
        <taxon>Oomycota</taxon>
        <taxon>Peronosporomycetes</taxon>
        <taxon>Peronosporales</taxon>
        <taxon>Peronosporaceae</taxon>
        <taxon>Phytophthora</taxon>
    </lineage>
</organism>
<gene>
    <name evidence="2" type="ORF">GN244_ATG01440</name>
    <name evidence="3" type="ORF">GN958_ATG04440</name>
</gene>
<feature type="compositionally biased region" description="Basic and acidic residues" evidence="1">
    <location>
        <begin position="146"/>
        <end position="188"/>
    </location>
</feature>